<organism evidence="1 2">
    <name type="scientific">Araneus ventricosus</name>
    <name type="common">Orbweaver spider</name>
    <name type="synonym">Epeira ventricosa</name>
    <dbReference type="NCBI Taxonomy" id="182803"/>
    <lineage>
        <taxon>Eukaryota</taxon>
        <taxon>Metazoa</taxon>
        <taxon>Ecdysozoa</taxon>
        <taxon>Arthropoda</taxon>
        <taxon>Chelicerata</taxon>
        <taxon>Arachnida</taxon>
        <taxon>Araneae</taxon>
        <taxon>Araneomorphae</taxon>
        <taxon>Entelegynae</taxon>
        <taxon>Araneoidea</taxon>
        <taxon>Araneidae</taxon>
        <taxon>Araneus</taxon>
    </lineage>
</organism>
<dbReference type="Proteomes" id="UP000499080">
    <property type="component" value="Unassembled WGS sequence"/>
</dbReference>
<accession>A0A4Y2C5C9</accession>
<dbReference type="AlphaFoldDB" id="A0A4Y2C5C9"/>
<gene>
    <name evidence="1" type="ORF">AVEN_249722_1</name>
</gene>
<protein>
    <submittedName>
        <fullName evidence="1">Uncharacterized protein</fullName>
    </submittedName>
</protein>
<sequence length="94" mass="10542">MTAGTVIILRKPSFSPNPSGRATLTKKVCAEGQKSITLNESGMEISQRYSYVSDGHRILLEETFGRFRIDRVEGKYFVAEIFSILCPTQKLLIT</sequence>
<proteinExistence type="predicted"/>
<evidence type="ECO:0000313" key="1">
    <source>
        <dbReference type="EMBL" id="GBL99671.1"/>
    </source>
</evidence>
<comment type="caution">
    <text evidence="1">The sequence shown here is derived from an EMBL/GenBank/DDBJ whole genome shotgun (WGS) entry which is preliminary data.</text>
</comment>
<keyword evidence="2" id="KW-1185">Reference proteome</keyword>
<reference evidence="1 2" key="1">
    <citation type="journal article" date="2019" name="Sci. Rep.">
        <title>Orb-weaving spider Araneus ventricosus genome elucidates the spidroin gene catalogue.</title>
        <authorList>
            <person name="Kono N."/>
            <person name="Nakamura H."/>
            <person name="Ohtoshi R."/>
            <person name="Moran D.A.P."/>
            <person name="Shinohara A."/>
            <person name="Yoshida Y."/>
            <person name="Fujiwara M."/>
            <person name="Mori M."/>
            <person name="Tomita M."/>
            <person name="Arakawa K."/>
        </authorList>
    </citation>
    <scope>NUCLEOTIDE SEQUENCE [LARGE SCALE GENOMIC DNA]</scope>
</reference>
<dbReference type="EMBL" id="BGPR01000150">
    <property type="protein sequence ID" value="GBL99671.1"/>
    <property type="molecule type" value="Genomic_DNA"/>
</dbReference>
<evidence type="ECO:0000313" key="2">
    <source>
        <dbReference type="Proteomes" id="UP000499080"/>
    </source>
</evidence>
<name>A0A4Y2C5C9_ARAVE</name>